<accession>A0A5B2VLK9</accession>
<reference evidence="4 5" key="2">
    <citation type="submission" date="2019-09" db="EMBL/GenBank/DDBJ databases">
        <authorList>
            <person name="Jin C."/>
        </authorList>
    </citation>
    <scope>NUCLEOTIDE SEQUENCE [LARGE SCALE GENOMIC DNA]</scope>
    <source>
        <strain evidence="4 5">BN140078</strain>
    </source>
</reference>
<keyword evidence="1" id="KW-0813">Transport</keyword>
<organism evidence="4 5">
    <name type="scientific">Chitinophaga agrisoli</name>
    <dbReference type="NCBI Taxonomy" id="2607653"/>
    <lineage>
        <taxon>Bacteria</taxon>
        <taxon>Pseudomonadati</taxon>
        <taxon>Bacteroidota</taxon>
        <taxon>Chitinophagia</taxon>
        <taxon>Chitinophagales</taxon>
        <taxon>Chitinophagaceae</taxon>
        <taxon>Chitinophaga</taxon>
    </lineage>
</organism>
<name>A0A5B2VLK9_9BACT</name>
<keyword evidence="2" id="KW-0732">Signal</keyword>
<dbReference type="NCBIfam" id="TIGR04057">
    <property type="entry name" value="SusC_RagA_signa"/>
    <property type="match status" value="1"/>
</dbReference>
<dbReference type="InterPro" id="IPR023997">
    <property type="entry name" value="TonB-dep_OMP_SusC/RagA_CS"/>
</dbReference>
<feature type="chain" id="PRO_5022955723" evidence="2">
    <location>
        <begin position="28"/>
        <end position="1061"/>
    </location>
</feature>
<dbReference type="PROSITE" id="PS52016">
    <property type="entry name" value="TONB_DEPENDENT_REC_3"/>
    <property type="match status" value="1"/>
</dbReference>
<keyword evidence="1" id="KW-1134">Transmembrane beta strand</keyword>
<evidence type="ECO:0000259" key="3">
    <source>
        <dbReference type="Pfam" id="PF07715"/>
    </source>
</evidence>
<dbReference type="Gene3D" id="2.170.130.10">
    <property type="entry name" value="TonB-dependent receptor, plug domain"/>
    <property type="match status" value="1"/>
</dbReference>
<keyword evidence="1" id="KW-0472">Membrane</keyword>
<dbReference type="Proteomes" id="UP000324611">
    <property type="component" value="Unassembled WGS sequence"/>
</dbReference>
<comment type="subcellular location">
    <subcellularLocation>
        <location evidence="1">Cell outer membrane</location>
        <topology evidence="1">Multi-pass membrane protein</topology>
    </subcellularLocation>
</comment>
<evidence type="ECO:0000256" key="1">
    <source>
        <dbReference type="PROSITE-ProRule" id="PRU01360"/>
    </source>
</evidence>
<dbReference type="EMBL" id="VUOC01000004">
    <property type="protein sequence ID" value="KAA2239744.1"/>
    <property type="molecule type" value="Genomic_DNA"/>
</dbReference>
<keyword evidence="1" id="KW-0998">Cell outer membrane</keyword>
<dbReference type="SUPFAM" id="SSF49464">
    <property type="entry name" value="Carboxypeptidase regulatory domain-like"/>
    <property type="match status" value="1"/>
</dbReference>
<dbReference type="GO" id="GO:0009279">
    <property type="term" value="C:cell outer membrane"/>
    <property type="evidence" value="ECO:0007669"/>
    <property type="project" value="UniProtKB-SubCell"/>
</dbReference>
<keyword evidence="1" id="KW-0812">Transmembrane</keyword>
<dbReference type="AlphaFoldDB" id="A0A5B2VLK9"/>
<sequence length="1061" mass="117569">MEINLRRLLAAVACCISSSLIPISVFAQTEMDTSAVISINNKQLTIIEAARTICRNVGCHVEMSTEVTGYETVINVDFFQLTYKEALREVLEKNGFTFVINGNCVKIMDRIPGTSLSGMKLTGNVVDEHDKKPVKRASVRIKRTLTGTVTDIKGEFMLPDVRTGDVLWVFAPEYDSSTVPVQGDRMLLQLTKKSRRLAPFDVPPVFVHTPQRGDHTNVSPIPAADIVNQPVGNPLLTLQGRVPGLFITQQNGIPGAALKVQLQGRNSISGLNEPMYVIDGVPLLSGWTFPISGIQGGAGNPLELINPDDIERIIVLKDADAAAIYGSRGVNGVILIYTKKGAYDSSGISLRVTNGLGTVTRRLDVFNTPEYLSMRSLAYSNDGLSIPDGRSTADQTNADFLIYPRSRNVSWQKVLAGRPSQYMYASLSWAHGGPRTNYRIGAGLHRETTVFPGDLFNREATFLVNVNHQSRRNSWQQSFTVFGLTGDNQLIDKDLIQTAVSLAPNAPDLFLKSGALNWAPLPNGDASWTNPLALLDQQYRNKIANFIAASTFSYRISKRFYLAGNFNYNLLLNKQTLVIPVSSFAPQFRAILQDQWMGASDRLHGWLAEPALNYSCRLPGGSLVARVRQVWQHNDGYYARNSISGDTKRTANDVSAYNYSATGILLKYDLLQRYRADLSVYRESSSRFTKDHRGNYALSMELGWMFSNEEWFRQRLPVIDSGLLNVSYSMLGSDDIFRPYGPGQALSDGRVNGWPPDSALKWGGVNKFAITLQTGIKRSQLFFTASYYRNDAVCQLPDGENGNFTVGIRNSGWEFLLKRKHINNPRFMWSTEANFTLPENKLLSFAGLEHSSYAGDFFVGQSIDIVRLYQSAGMDMATGYPQVMGHNGNVLPVDSMGQLQDRQASENLGPRYYGGLLNNFTIGRFDISILFQFVKQMGPEYRSTPPGLFNGASNMGNQQAGILERVPAASYSTILSEQRLTSFSNSTFSTDAITDASFIRLKSLSISWRPNIGARKDQLRVFAQGQNLLTFTRYSGMDPESRSSVTLPPLKVFTVGLSLTI</sequence>
<dbReference type="InterPro" id="IPR012910">
    <property type="entry name" value="Plug_dom"/>
</dbReference>
<dbReference type="RefSeq" id="WP_149840921.1">
    <property type="nucleotide sequence ID" value="NZ_VUOC01000004.1"/>
</dbReference>
<feature type="domain" description="TonB-dependent receptor plug" evidence="3">
    <location>
        <begin position="216"/>
        <end position="333"/>
    </location>
</feature>
<keyword evidence="5" id="KW-1185">Reference proteome</keyword>
<dbReference type="InterPro" id="IPR008969">
    <property type="entry name" value="CarboxyPept-like_regulatory"/>
</dbReference>
<dbReference type="SUPFAM" id="SSF56935">
    <property type="entry name" value="Porins"/>
    <property type="match status" value="1"/>
</dbReference>
<dbReference type="Pfam" id="PF07715">
    <property type="entry name" value="Plug"/>
    <property type="match status" value="1"/>
</dbReference>
<dbReference type="Pfam" id="PF13715">
    <property type="entry name" value="CarbopepD_reg_2"/>
    <property type="match status" value="1"/>
</dbReference>
<proteinExistence type="inferred from homology"/>
<protein>
    <submittedName>
        <fullName evidence="4">TonB-dependent receptor plug domain-containing protein</fullName>
    </submittedName>
</protein>
<comment type="caution">
    <text evidence="4">The sequence shown here is derived from an EMBL/GenBank/DDBJ whole genome shotgun (WGS) entry which is preliminary data.</text>
</comment>
<reference evidence="4 5" key="1">
    <citation type="submission" date="2019-09" db="EMBL/GenBank/DDBJ databases">
        <title>Chitinophaga ginsengihumi sp. nov., isolated from soil of ginseng rhizosphere.</title>
        <authorList>
            <person name="Lee J."/>
        </authorList>
    </citation>
    <scope>NUCLEOTIDE SEQUENCE [LARGE SCALE GENOMIC DNA]</scope>
    <source>
        <strain evidence="4 5">BN140078</strain>
    </source>
</reference>
<dbReference type="InterPro" id="IPR039426">
    <property type="entry name" value="TonB-dep_rcpt-like"/>
</dbReference>
<dbReference type="InterPro" id="IPR037066">
    <property type="entry name" value="Plug_dom_sf"/>
</dbReference>
<gene>
    <name evidence="4" type="ORF">F0L74_26490</name>
</gene>
<comment type="similarity">
    <text evidence="1">Belongs to the TonB-dependent receptor family.</text>
</comment>
<feature type="signal peptide" evidence="2">
    <location>
        <begin position="1"/>
        <end position="27"/>
    </location>
</feature>
<evidence type="ECO:0000313" key="5">
    <source>
        <dbReference type="Proteomes" id="UP000324611"/>
    </source>
</evidence>
<evidence type="ECO:0000256" key="2">
    <source>
        <dbReference type="SAM" id="SignalP"/>
    </source>
</evidence>
<keyword evidence="4" id="KW-0675">Receptor</keyword>
<evidence type="ECO:0000313" key="4">
    <source>
        <dbReference type="EMBL" id="KAA2239744.1"/>
    </source>
</evidence>